<feature type="transmembrane region" description="Helical" evidence="1">
    <location>
        <begin position="7"/>
        <end position="24"/>
    </location>
</feature>
<dbReference type="Proteomes" id="UP001360953">
    <property type="component" value="Unassembled WGS sequence"/>
</dbReference>
<feature type="non-terminal residue" evidence="2">
    <location>
        <position position="61"/>
    </location>
</feature>
<organism evidence="2 3">
    <name type="scientific">Phyllosticta citribraziliensis</name>
    <dbReference type="NCBI Taxonomy" id="989973"/>
    <lineage>
        <taxon>Eukaryota</taxon>
        <taxon>Fungi</taxon>
        <taxon>Dikarya</taxon>
        <taxon>Ascomycota</taxon>
        <taxon>Pezizomycotina</taxon>
        <taxon>Dothideomycetes</taxon>
        <taxon>Dothideomycetes incertae sedis</taxon>
        <taxon>Botryosphaeriales</taxon>
        <taxon>Phyllostictaceae</taxon>
        <taxon>Phyllosticta</taxon>
    </lineage>
</organism>
<keyword evidence="1" id="KW-1133">Transmembrane helix</keyword>
<sequence>MLYYSFISLIGFELVELLDALFFLSLTLPFFRVVVVVACLAPSVLPISFFVFFFFQKKKTI</sequence>
<comment type="caution">
    <text evidence="2">The sequence shown here is derived from an EMBL/GenBank/DDBJ whole genome shotgun (WGS) entry which is preliminary data.</text>
</comment>
<feature type="transmembrane region" description="Helical" evidence="1">
    <location>
        <begin position="30"/>
        <end position="55"/>
    </location>
</feature>
<keyword evidence="3" id="KW-1185">Reference proteome</keyword>
<name>A0ABR1LGD7_9PEZI</name>
<dbReference type="GeneID" id="92033805"/>
<keyword evidence="1" id="KW-0472">Membrane</keyword>
<dbReference type="RefSeq" id="XP_066652803.1">
    <property type="nucleotide sequence ID" value="XM_066800899.1"/>
</dbReference>
<reference evidence="2 3" key="1">
    <citation type="submission" date="2024-04" db="EMBL/GenBank/DDBJ databases">
        <title>Phyllosticta paracitricarpa is synonymous to the EU quarantine fungus P. citricarpa based on phylogenomic analyses.</title>
        <authorList>
            <consortium name="Lawrence Berkeley National Laboratory"/>
            <person name="Van ingen-buijs V.A."/>
            <person name="Van westerhoven A.C."/>
            <person name="Haridas S."/>
            <person name="Skiadas P."/>
            <person name="Martin F."/>
            <person name="Groenewald J.Z."/>
            <person name="Crous P.W."/>
            <person name="Seidl M.F."/>
        </authorList>
    </citation>
    <scope>NUCLEOTIDE SEQUENCE [LARGE SCALE GENOMIC DNA]</scope>
    <source>
        <strain evidence="2 3">CPC 17464</strain>
    </source>
</reference>
<evidence type="ECO:0000313" key="3">
    <source>
        <dbReference type="Proteomes" id="UP001360953"/>
    </source>
</evidence>
<protein>
    <submittedName>
        <fullName evidence="2">Uncharacterized protein</fullName>
    </submittedName>
</protein>
<dbReference type="EMBL" id="JBBPEH010000009">
    <property type="protein sequence ID" value="KAK7533764.1"/>
    <property type="molecule type" value="Genomic_DNA"/>
</dbReference>
<evidence type="ECO:0000256" key="1">
    <source>
        <dbReference type="SAM" id="Phobius"/>
    </source>
</evidence>
<evidence type="ECO:0000313" key="2">
    <source>
        <dbReference type="EMBL" id="KAK7533764.1"/>
    </source>
</evidence>
<keyword evidence="1" id="KW-0812">Transmembrane</keyword>
<gene>
    <name evidence="2" type="ORF">J3D65DRAFT_631245</name>
</gene>
<proteinExistence type="predicted"/>
<accession>A0ABR1LGD7</accession>